<reference evidence="2" key="1">
    <citation type="journal article" date="2014" name="Genome Biol. Evol.">
        <title>Pangenome evidence for extensive interdomain horizontal transfer affecting lineage core and shell genes in uncultured planktonic thaumarchaeota and euryarchaeota.</title>
        <authorList>
            <person name="Deschamps P."/>
            <person name="Zivanovic Y."/>
            <person name="Moreira D."/>
            <person name="Rodriguez-Valera F."/>
            <person name="Lopez-Garcia P."/>
        </authorList>
    </citation>
    <scope>NUCLEOTIDE SEQUENCE</scope>
</reference>
<dbReference type="PROSITE" id="PS00028">
    <property type="entry name" value="ZINC_FINGER_C2H2_1"/>
    <property type="match status" value="1"/>
</dbReference>
<dbReference type="InterPro" id="IPR013087">
    <property type="entry name" value="Znf_C2H2_type"/>
</dbReference>
<sequence length="40" mass="4569">MTEISCPYCESKFQDKEELSSHIDKLHIGPGLLEGDSRKF</sequence>
<name>A0A075FZR3_9ARCH</name>
<accession>A0A075FZR3</accession>
<feature type="domain" description="C2H2-type" evidence="1">
    <location>
        <begin position="4"/>
        <end position="32"/>
    </location>
</feature>
<proteinExistence type="predicted"/>
<dbReference type="PROSITE" id="PS50157">
    <property type="entry name" value="ZINC_FINGER_C2H2_2"/>
    <property type="match status" value="1"/>
</dbReference>
<dbReference type="EMBL" id="KF900435">
    <property type="protein sequence ID" value="AIE94986.1"/>
    <property type="molecule type" value="Genomic_DNA"/>
</dbReference>
<evidence type="ECO:0000259" key="1">
    <source>
        <dbReference type="PROSITE" id="PS50157"/>
    </source>
</evidence>
<dbReference type="AlphaFoldDB" id="A0A075FZR3"/>
<protein>
    <recommendedName>
        <fullName evidence="1">C2H2-type domain-containing protein</fullName>
    </recommendedName>
</protein>
<evidence type="ECO:0000313" key="2">
    <source>
        <dbReference type="EMBL" id="AIE94986.1"/>
    </source>
</evidence>
<organism evidence="2">
    <name type="scientific">uncultured marine thaumarchaeote AD1000_54_F09</name>
    <dbReference type="NCBI Taxonomy" id="1455926"/>
    <lineage>
        <taxon>Archaea</taxon>
        <taxon>Nitrososphaerota</taxon>
        <taxon>environmental samples</taxon>
    </lineage>
</organism>